<sequence>MAKGKPLNEKIADSLRQLIGVTNEGQRRVFRSDELSRLHRERLIEAKYIQEIMKGWYYASRLGFDAAAWHSAFWEFAREYLNDRFGTGNWVISPEGSVAIHAERWEVPPQVVVHAKANANGNLPLPYGTSIYVLGKVFDVQPQEINGTPVYPAIAAICEIQPNAWRTVKKDILSVLGSIRGTADILRYLVGAGASASAGRLAGALRKLDKARDADQILQGMKAAGFDVRETDPFGGDVPEFRLPKRPVAAIDTRIRLLWSVLRDGVLDGFTLPIGRLPSKATYLTEIEDRYISDAYNSLSIEGYQVTPDLIERVSAGDWDPDHRQADFETRNALAARGYWQAFQLVKADVGRILDGENAAEIVYERHADWRAELFRPLVNAGFIKPVDLIGYRQHPVYIRGSAHVPVSETSVQPAMDAMLDCLANETDPRVGAVLGPFVFTYIHPFGDGNGRTGRFIMNAMLASGGYPWTIIPVARKPEYMAALEEASSHENARPLASFIADLVAAPPPPRPDDTGWPKFRTA</sequence>
<dbReference type="RefSeq" id="WP_101291215.1">
    <property type="nucleotide sequence ID" value="NZ_FOUQ01000010.1"/>
</dbReference>
<dbReference type="Proteomes" id="UP000233491">
    <property type="component" value="Unassembled WGS sequence"/>
</dbReference>
<feature type="active site" evidence="1">
    <location>
        <position position="444"/>
    </location>
</feature>
<dbReference type="InterPro" id="IPR003812">
    <property type="entry name" value="Fido"/>
</dbReference>
<organism evidence="5 6">
    <name type="scientific">Pleomorphomonas diazotrophica</name>
    <dbReference type="NCBI Taxonomy" id="1166257"/>
    <lineage>
        <taxon>Bacteria</taxon>
        <taxon>Pseudomonadati</taxon>
        <taxon>Pseudomonadota</taxon>
        <taxon>Alphaproteobacteria</taxon>
        <taxon>Hyphomicrobiales</taxon>
        <taxon>Pleomorphomonadaceae</taxon>
        <taxon>Pleomorphomonas</taxon>
    </lineage>
</organism>
<feature type="domain" description="Fido" evidence="4">
    <location>
        <begin position="358"/>
        <end position="502"/>
    </location>
</feature>
<dbReference type="AlphaFoldDB" id="A0A1I4V6I9"/>
<dbReference type="Gene3D" id="1.10.3290.10">
    <property type="entry name" value="Fido-like domain"/>
    <property type="match status" value="1"/>
</dbReference>
<dbReference type="PANTHER" id="PTHR13504:SF38">
    <property type="entry name" value="FIDO DOMAIN-CONTAINING PROTEIN"/>
    <property type="match status" value="1"/>
</dbReference>
<reference evidence="5 6" key="1">
    <citation type="submission" date="2017-12" db="EMBL/GenBank/DDBJ databases">
        <title>Anaerobic carbon monoxide metabolism by Pleomorphomonas carboxyditropha sp. nov., a new mesophilic hydrogenogenic carboxidotroph.</title>
        <authorList>
            <person name="Esquivel-Elizondo S."/>
            <person name="Krajmalnik-Brown R."/>
        </authorList>
    </citation>
    <scope>NUCLEOTIDE SEQUENCE [LARGE SCALE GENOMIC DNA]</scope>
    <source>
        <strain evidence="5 6">R5-392</strain>
    </source>
</reference>
<evidence type="ECO:0000313" key="6">
    <source>
        <dbReference type="Proteomes" id="UP000233491"/>
    </source>
</evidence>
<protein>
    <submittedName>
        <fullName evidence="5">Fic family protein</fullName>
    </submittedName>
</protein>
<dbReference type="OrthoDB" id="9813719at2"/>
<dbReference type="PROSITE" id="PS51459">
    <property type="entry name" value="FIDO"/>
    <property type="match status" value="1"/>
</dbReference>
<dbReference type="EMBL" id="PJNW01000019">
    <property type="protein sequence ID" value="PKR87404.1"/>
    <property type="molecule type" value="Genomic_DNA"/>
</dbReference>
<keyword evidence="6" id="KW-1185">Reference proteome</keyword>
<name>A0A1I4V6I9_9HYPH</name>
<evidence type="ECO:0000256" key="2">
    <source>
        <dbReference type="PIRSR" id="PIRSR640198-2"/>
    </source>
</evidence>
<dbReference type="Pfam" id="PF02661">
    <property type="entry name" value="Fic"/>
    <property type="match status" value="1"/>
</dbReference>
<gene>
    <name evidence="5" type="ORF">CXZ10_20375</name>
</gene>
<keyword evidence="2" id="KW-0067">ATP-binding</keyword>
<feature type="region of interest" description="Disordered" evidence="3">
    <location>
        <begin position="504"/>
        <end position="523"/>
    </location>
</feature>
<proteinExistence type="predicted"/>
<evidence type="ECO:0000259" key="4">
    <source>
        <dbReference type="PROSITE" id="PS51459"/>
    </source>
</evidence>
<keyword evidence="2" id="KW-0547">Nucleotide-binding</keyword>
<evidence type="ECO:0000256" key="3">
    <source>
        <dbReference type="SAM" id="MobiDB-lite"/>
    </source>
</evidence>
<dbReference type="InterPro" id="IPR040198">
    <property type="entry name" value="Fido_containing"/>
</dbReference>
<dbReference type="PANTHER" id="PTHR13504">
    <property type="entry name" value="FIDO DOMAIN-CONTAINING PROTEIN DDB_G0283145"/>
    <property type="match status" value="1"/>
</dbReference>
<accession>A0A1I4V6I9</accession>
<dbReference type="GO" id="GO:0005524">
    <property type="term" value="F:ATP binding"/>
    <property type="evidence" value="ECO:0007669"/>
    <property type="project" value="UniProtKB-KW"/>
</dbReference>
<dbReference type="SUPFAM" id="SSF140931">
    <property type="entry name" value="Fic-like"/>
    <property type="match status" value="1"/>
</dbReference>
<evidence type="ECO:0000313" key="5">
    <source>
        <dbReference type="EMBL" id="PKR87404.1"/>
    </source>
</evidence>
<feature type="binding site" evidence="2">
    <location>
        <begin position="448"/>
        <end position="455"/>
    </location>
    <ligand>
        <name>ATP</name>
        <dbReference type="ChEBI" id="CHEBI:30616"/>
    </ligand>
</feature>
<evidence type="ECO:0000256" key="1">
    <source>
        <dbReference type="PIRSR" id="PIRSR640198-1"/>
    </source>
</evidence>
<dbReference type="InterPro" id="IPR036597">
    <property type="entry name" value="Fido-like_dom_sf"/>
</dbReference>
<comment type="caution">
    <text evidence="5">The sequence shown here is derived from an EMBL/GenBank/DDBJ whole genome shotgun (WGS) entry which is preliminary data.</text>
</comment>